<dbReference type="EMBL" id="QXML01000001">
    <property type="protein sequence ID" value="RIW18847.1"/>
    <property type="molecule type" value="Genomic_DNA"/>
</dbReference>
<dbReference type="SUPFAM" id="SSF50969">
    <property type="entry name" value="YVTN repeat-like/Quinoprotein amine dehydrogenase"/>
    <property type="match status" value="1"/>
</dbReference>
<evidence type="ECO:0000256" key="1">
    <source>
        <dbReference type="SAM" id="Phobius"/>
    </source>
</evidence>
<organism evidence="2 3">
    <name type="scientific">Algoriphagus lacus</name>
    <dbReference type="NCBI Taxonomy" id="2056311"/>
    <lineage>
        <taxon>Bacteria</taxon>
        <taxon>Pseudomonadati</taxon>
        <taxon>Bacteroidota</taxon>
        <taxon>Cytophagia</taxon>
        <taxon>Cytophagales</taxon>
        <taxon>Cyclobacteriaceae</taxon>
        <taxon>Algoriphagus</taxon>
    </lineage>
</organism>
<evidence type="ECO:0000313" key="3">
    <source>
        <dbReference type="Proteomes" id="UP000283522"/>
    </source>
</evidence>
<keyword evidence="1" id="KW-1133">Transmembrane helix</keyword>
<protein>
    <submittedName>
        <fullName evidence="2">Uncharacterized protein</fullName>
    </submittedName>
</protein>
<name>A0A418PXF0_9BACT</name>
<feature type="transmembrane region" description="Helical" evidence="1">
    <location>
        <begin position="7"/>
        <end position="24"/>
    </location>
</feature>
<keyword evidence="1" id="KW-0472">Membrane</keyword>
<sequence length="901" mass="100928">MKIWKSLLVLIGAILLGWGAFWVYQNYFSSRKINSLNLISPDAVFVFETEQADQTWNELVNQPVWEIISQLPAFSKISTQLISLDSLTGANGEISRILRGKQVTVSYHATGIDSFELLFSVNFGATTPQDFLEKIKSQVPKDIRIQSRKYSDLDVLEFFGPDNNRKWSLTILGNVLLASSSSFIVEEAIRLYISEDQNSLATRLGENLEAGSGLGRLLISAKGISKLLEGISADRENSAVKELSLNETILSLELSFDENQLTFKGPAILSNEINFTPSVRANFPEMQKLISNRTQSLTQINLDGIFESQKLQNPAFIPKSTISGEIQTRLTDRGFLDNFSGELYFLELENLGNQLQNQVLLARTVDPAQTFAFLKEFRNGTDSDQSDFYRDSEILFFPEEEFPAHLFGGKFIGFPQTHISLIGEVLILSNSAPGMKMILDDFAQGNTWSKAPESATETKSINPASGYSKTFFFEKIWAKWEEKSNPSWSPFIQKYASVFQSFPYLTLRINQIGGKPEASLSIPYFSDEKKVVNDQKGLILTPSQTISLPEKITYGPKSILNFSDKSEDLVLQDANHILYLVNSAGETVYTQKLSGPIVSDAFQIDYLKNGKLQLLIATADRLYAIDRLGNSLPGFPVSLKNEKIAHLNLVDYDNSREYRYFLSTESGNLWLLDRNGKDLDGWNPMKLSEKSVLSPTHIRVPAKGDFMVTQTEKGKMYFFNRRGEKQNGSPLDLGKEYNRPVKITSGTGGNSLRISAISESGELIHASFGGEITYRNQLVKAERDNTFDLISDQAGNSLLILSKQFSKTVILNEGEKELFSLPLTGENVWFGYFDFGADRKILAVSDAEQGFGYLYDLKGTMLTTTPLESEGPIQITHLPAKSQYIIRTVQGNRILEYLMPD</sequence>
<dbReference type="AlphaFoldDB" id="A0A418PXF0"/>
<dbReference type="InterPro" id="IPR011044">
    <property type="entry name" value="Quino_amine_DH_bsu"/>
</dbReference>
<proteinExistence type="predicted"/>
<keyword evidence="1" id="KW-0812">Transmembrane</keyword>
<dbReference type="Proteomes" id="UP000283522">
    <property type="component" value="Unassembled WGS sequence"/>
</dbReference>
<reference evidence="2 3" key="1">
    <citation type="submission" date="2018-09" db="EMBL/GenBank/DDBJ databases">
        <authorList>
            <person name="Wang X."/>
            <person name="Du Z."/>
        </authorList>
    </citation>
    <scope>NUCLEOTIDE SEQUENCE [LARGE SCALE GENOMIC DNA]</scope>
    <source>
        <strain evidence="2 3">N3</strain>
    </source>
</reference>
<gene>
    <name evidence="2" type="ORF">D0X99_03975</name>
</gene>
<accession>A0A418PXF0</accession>
<dbReference type="RefSeq" id="WP_119476323.1">
    <property type="nucleotide sequence ID" value="NZ_QXML01000001.1"/>
</dbReference>
<dbReference type="OrthoDB" id="1093345at2"/>
<evidence type="ECO:0000313" key="2">
    <source>
        <dbReference type="EMBL" id="RIW18847.1"/>
    </source>
</evidence>
<keyword evidence="3" id="KW-1185">Reference proteome</keyword>
<comment type="caution">
    <text evidence="2">The sequence shown here is derived from an EMBL/GenBank/DDBJ whole genome shotgun (WGS) entry which is preliminary data.</text>
</comment>